<reference evidence="3" key="1">
    <citation type="journal article" date="2021" name="Nat. Commun.">
        <title>Genetic determinants of endophytism in the Arabidopsis root mycobiome.</title>
        <authorList>
            <person name="Mesny F."/>
            <person name="Miyauchi S."/>
            <person name="Thiergart T."/>
            <person name="Pickel B."/>
            <person name="Atanasova L."/>
            <person name="Karlsson M."/>
            <person name="Huettel B."/>
            <person name="Barry K.W."/>
            <person name="Haridas S."/>
            <person name="Chen C."/>
            <person name="Bauer D."/>
            <person name="Andreopoulos W."/>
            <person name="Pangilinan J."/>
            <person name="LaButti K."/>
            <person name="Riley R."/>
            <person name="Lipzen A."/>
            <person name="Clum A."/>
            <person name="Drula E."/>
            <person name="Henrissat B."/>
            <person name="Kohler A."/>
            <person name="Grigoriev I.V."/>
            <person name="Martin F.M."/>
            <person name="Hacquard S."/>
        </authorList>
    </citation>
    <scope>NUCLEOTIDE SEQUENCE</scope>
    <source>
        <strain evidence="3">MPI-CAGE-CH-0235</strain>
    </source>
</reference>
<dbReference type="AlphaFoldDB" id="A0A8K0WUP7"/>
<keyword evidence="4" id="KW-1185">Reference proteome</keyword>
<dbReference type="EMBL" id="JAGPNK010000003">
    <property type="protein sequence ID" value="KAH7324243.1"/>
    <property type="molecule type" value="Genomic_DNA"/>
</dbReference>
<sequence>MIETELIDKWLAQAQEDDLSAEPSLVANLYASCSSFYCDVLKALSEKSSVQRSVLVSLQRSQSYLVLWADGVGVGENKFDACLAKSKRVRSATLRLLLSVTKTLTERLLLQLHTDHRSSLTSKAAKLSQIAAQVKEINHQDSSQASDSDGDSDVSSDDGGGDLIDISEDIKTDTQCLLELVSRFQEPTVGITAKESAVKLETLGSWNPAQIFIDRLLQRYPQCEASLAAHLGNASWSQFLHCRQTRTQNIEWQKLEESPLICDAISKPASTMFHDSGLGTSVPTEPLLPAPSDYAETEASYHGGVGGSVRLPPLPNDARKGIPFECIGCGAMISIKTKRAWKKHLFQDLRPYLCLESTCSFKHAPFATRAEWETHMSLDHGDIMRRQGSSCPICLENFPESKIQTSSHLVKHLEQLALTILPATLEIEDEEEGDDSEISSMRGSQGEMPIDAPAIPTLRVTPGQVPVAPRHHFYCVFHYAGCNFEFAYKNDWKRHVSHHLGLTYWLCTTDDCAQYESRQKRHATLPEKGTIFRRRDLFTQHFQRMHYPSDRQYKSAQQDEQLHKLQVEAKRVRCHPPTYMRCPAQNCSMMFDGEGAWDQRMEHVTQHLVAIADDREPSISFGGDDDPTLGNWVEQVGVVKRTNLGWELCNPFSDLTDHTGESILETLLDAQLRDSTPTETLDQLLQSVSWLDN</sequence>
<feature type="region of interest" description="Disordered" evidence="1">
    <location>
        <begin position="429"/>
        <end position="451"/>
    </location>
</feature>
<proteinExistence type="predicted"/>
<dbReference type="Pfam" id="PF26082">
    <property type="entry name" value="zf-C2H2_AcuF"/>
    <property type="match status" value="1"/>
</dbReference>
<accession>A0A8K0WUP7</accession>
<evidence type="ECO:0000313" key="4">
    <source>
        <dbReference type="Proteomes" id="UP000813444"/>
    </source>
</evidence>
<evidence type="ECO:0000256" key="1">
    <source>
        <dbReference type="SAM" id="MobiDB-lite"/>
    </source>
</evidence>
<protein>
    <recommendedName>
        <fullName evidence="2">Oxidoreductase acuF-like C2H2 type zinc-finger domain-containing protein</fullName>
    </recommendedName>
</protein>
<dbReference type="PANTHER" id="PTHR35391:SF5">
    <property type="entry name" value="DUF6590 DOMAIN-CONTAINING PROTEIN"/>
    <property type="match status" value="1"/>
</dbReference>
<feature type="domain" description="Oxidoreductase acuF-like C2H2 type zinc-finger" evidence="2">
    <location>
        <begin position="321"/>
        <end position="349"/>
    </location>
</feature>
<name>A0A8K0WUP7_9HYPO</name>
<evidence type="ECO:0000259" key="2">
    <source>
        <dbReference type="Pfam" id="PF26082"/>
    </source>
</evidence>
<feature type="compositionally biased region" description="Acidic residues" evidence="1">
    <location>
        <begin position="148"/>
        <end position="158"/>
    </location>
</feature>
<dbReference type="Proteomes" id="UP000813444">
    <property type="component" value="Unassembled WGS sequence"/>
</dbReference>
<dbReference type="PANTHER" id="PTHR35391">
    <property type="entry name" value="C2H2-TYPE DOMAIN-CONTAINING PROTEIN-RELATED"/>
    <property type="match status" value="1"/>
</dbReference>
<dbReference type="InterPro" id="IPR058925">
    <property type="entry name" value="zf-C2H2_AcuF"/>
</dbReference>
<organism evidence="3 4">
    <name type="scientific">Stachybotrys elegans</name>
    <dbReference type="NCBI Taxonomy" id="80388"/>
    <lineage>
        <taxon>Eukaryota</taxon>
        <taxon>Fungi</taxon>
        <taxon>Dikarya</taxon>
        <taxon>Ascomycota</taxon>
        <taxon>Pezizomycotina</taxon>
        <taxon>Sordariomycetes</taxon>
        <taxon>Hypocreomycetidae</taxon>
        <taxon>Hypocreales</taxon>
        <taxon>Stachybotryaceae</taxon>
        <taxon>Stachybotrys</taxon>
    </lineage>
</organism>
<feature type="region of interest" description="Disordered" evidence="1">
    <location>
        <begin position="137"/>
        <end position="158"/>
    </location>
</feature>
<gene>
    <name evidence="3" type="ORF">B0I35DRAFT_475505</name>
</gene>
<comment type="caution">
    <text evidence="3">The sequence shown here is derived from an EMBL/GenBank/DDBJ whole genome shotgun (WGS) entry which is preliminary data.</text>
</comment>
<dbReference type="OrthoDB" id="5388486at2759"/>
<evidence type="ECO:0000313" key="3">
    <source>
        <dbReference type="EMBL" id="KAH7324243.1"/>
    </source>
</evidence>